<dbReference type="Proteomes" id="UP001497623">
    <property type="component" value="Unassembled WGS sequence"/>
</dbReference>
<proteinExistence type="predicted"/>
<reference evidence="1 2" key="1">
    <citation type="submission" date="2024-05" db="EMBL/GenBank/DDBJ databases">
        <authorList>
            <person name="Wallberg A."/>
        </authorList>
    </citation>
    <scope>NUCLEOTIDE SEQUENCE [LARGE SCALE GENOMIC DNA]</scope>
</reference>
<dbReference type="EMBL" id="CAXKWB010112107">
    <property type="protein sequence ID" value="CAL4233672.1"/>
    <property type="molecule type" value="Genomic_DNA"/>
</dbReference>
<name>A0AAV2SPP4_MEGNR</name>
<keyword evidence="2" id="KW-1185">Reference proteome</keyword>
<organism evidence="1 2">
    <name type="scientific">Meganyctiphanes norvegica</name>
    <name type="common">Northern krill</name>
    <name type="synonym">Thysanopoda norvegica</name>
    <dbReference type="NCBI Taxonomy" id="48144"/>
    <lineage>
        <taxon>Eukaryota</taxon>
        <taxon>Metazoa</taxon>
        <taxon>Ecdysozoa</taxon>
        <taxon>Arthropoda</taxon>
        <taxon>Crustacea</taxon>
        <taxon>Multicrustacea</taxon>
        <taxon>Malacostraca</taxon>
        <taxon>Eumalacostraca</taxon>
        <taxon>Eucarida</taxon>
        <taxon>Euphausiacea</taxon>
        <taxon>Euphausiidae</taxon>
        <taxon>Meganyctiphanes</taxon>
    </lineage>
</organism>
<dbReference type="AlphaFoldDB" id="A0AAV2SPP4"/>
<sequence length="129" mass="14891">MPMPTLQEEREDELQEAAMATEVEEVLQGPSLWVVEMPHPSPQEVGQEKAPMVSQERLAYQRHMQKEEALPGPRQFGEVPLLKLMEAVLTLHLLEETQLQLPMDSLHLLEEMHLELMIDSGCLKHHWHT</sequence>
<protein>
    <submittedName>
        <fullName evidence="1">Uncharacterized protein</fullName>
    </submittedName>
</protein>
<gene>
    <name evidence="1" type="ORF">MNOR_LOCUS39947</name>
</gene>
<evidence type="ECO:0000313" key="2">
    <source>
        <dbReference type="Proteomes" id="UP001497623"/>
    </source>
</evidence>
<evidence type="ECO:0000313" key="1">
    <source>
        <dbReference type="EMBL" id="CAL4233672.1"/>
    </source>
</evidence>
<accession>A0AAV2SPP4</accession>
<comment type="caution">
    <text evidence="1">The sequence shown here is derived from an EMBL/GenBank/DDBJ whole genome shotgun (WGS) entry which is preliminary data.</text>
</comment>